<evidence type="ECO:0000313" key="9">
    <source>
        <dbReference type="Proteomes" id="UP000077202"/>
    </source>
</evidence>
<feature type="compositionally biased region" description="Basic and acidic residues" evidence="6">
    <location>
        <begin position="128"/>
        <end position="139"/>
    </location>
</feature>
<dbReference type="Gene3D" id="1.10.10.60">
    <property type="entry name" value="Homeodomain-like"/>
    <property type="match status" value="2"/>
</dbReference>
<sequence length="496" mass="56801">MKLIRLRTYLESRFAKSGRKTELWDEIAEALQRERITRDAQQCRDKWEKLTARYKEVRDGVKDREENPFYDELHPLLLGKSLKREQERDKDIFGSGKEGAGRDYSEKLSRELVVDGFTREIDKDGMCRGGARGRETFKDNDDDGDEAEARTLSRKKKGSRIERLEGPQGPKRRSKNWKRAEVLQLIKLRGGMDSQIVKSTRRAALWKELAELLAAQGIKRNGKQCREKWDKLMAEYNDVADGKRDQGFDQQGIVAKDPKGRLCVKVIPKLENSCRQPEKRMKNIMMKTNIMNNTDIRFEKELDTVLARAISEAQYGLTIGVKKMEIVGTTTIVSTGKDLNGRRTMETTVAEDYMEQTTLSFLQMEEEPAAGAVEQAEYERERRRSRSHLKERDRETETGIVIWIEVAIDIEIMTGGGTLVVEAEVEKEEIGTVMCARFHLWIERRVIGHQPHPLTAGAERACGEPTKSAATEDVFTDVEDVSASNIKSDEDKVRIR</sequence>
<feature type="region of interest" description="Disordered" evidence="6">
    <location>
        <begin position="128"/>
        <end position="176"/>
    </location>
</feature>
<keyword evidence="9" id="KW-1185">Reference proteome</keyword>
<dbReference type="InterPro" id="IPR044822">
    <property type="entry name" value="Myb_DNA-bind_4"/>
</dbReference>
<dbReference type="PANTHER" id="PTHR21654:SF84">
    <property type="entry name" value="SI:DKEY-66I24.7"/>
    <property type="match status" value="1"/>
</dbReference>
<dbReference type="Proteomes" id="UP000077202">
    <property type="component" value="Unassembled WGS sequence"/>
</dbReference>
<dbReference type="EMBL" id="LVLJ01003961">
    <property type="protein sequence ID" value="OAE18995.1"/>
    <property type="molecule type" value="Genomic_DNA"/>
</dbReference>
<dbReference type="InterPro" id="IPR001005">
    <property type="entry name" value="SANT/Myb"/>
</dbReference>
<protein>
    <recommendedName>
        <fullName evidence="7">Myb-like domain-containing protein</fullName>
    </recommendedName>
</protein>
<dbReference type="GO" id="GO:0003677">
    <property type="term" value="F:DNA binding"/>
    <property type="evidence" value="ECO:0007669"/>
    <property type="project" value="UniProtKB-KW"/>
</dbReference>
<feature type="domain" description="Myb-like" evidence="7">
    <location>
        <begin position="1"/>
        <end position="51"/>
    </location>
</feature>
<evidence type="ECO:0000256" key="2">
    <source>
        <dbReference type="ARBA" id="ARBA00023015"/>
    </source>
</evidence>
<evidence type="ECO:0000256" key="1">
    <source>
        <dbReference type="ARBA" id="ARBA00004123"/>
    </source>
</evidence>
<accession>A0A176VGG1</accession>
<reference evidence="8" key="1">
    <citation type="submission" date="2016-03" db="EMBL/GenBank/DDBJ databases">
        <title>Mechanisms controlling the formation of the plant cell surface in tip-growing cells are functionally conserved among land plants.</title>
        <authorList>
            <person name="Honkanen S."/>
            <person name="Jones V.A."/>
            <person name="Morieri G."/>
            <person name="Champion C."/>
            <person name="Hetherington A.J."/>
            <person name="Kelly S."/>
            <person name="Saint-Marcoux D."/>
            <person name="Proust H."/>
            <person name="Prescott H."/>
            <person name="Dolan L."/>
        </authorList>
    </citation>
    <scope>NUCLEOTIDE SEQUENCE [LARGE SCALE GENOMIC DNA]</scope>
    <source>
        <tissue evidence="8">Whole gametophyte</tissue>
    </source>
</reference>
<dbReference type="Pfam" id="PF13837">
    <property type="entry name" value="Myb_DNA-bind_4"/>
    <property type="match status" value="2"/>
</dbReference>
<feature type="compositionally biased region" description="Basic and acidic residues" evidence="6">
    <location>
        <begin position="377"/>
        <end position="391"/>
    </location>
</feature>
<evidence type="ECO:0000256" key="6">
    <source>
        <dbReference type="SAM" id="MobiDB-lite"/>
    </source>
</evidence>
<evidence type="ECO:0000313" key="8">
    <source>
        <dbReference type="EMBL" id="OAE18995.1"/>
    </source>
</evidence>
<comment type="caution">
    <text evidence="8">The sequence shown here is derived from an EMBL/GenBank/DDBJ whole genome shotgun (WGS) entry which is preliminary data.</text>
</comment>
<dbReference type="GO" id="GO:0005634">
    <property type="term" value="C:nucleus"/>
    <property type="evidence" value="ECO:0007669"/>
    <property type="project" value="UniProtKB-SubCell"/>
</dbReference>
<evidence type="ECO:0000259" key="7">
    <source>
        <dbReference type="PROSITE" id="PS50090"/>
    </source>
</evidence>
<feature type="domain" description="Myb-like" evidence="7">
    <location>
        <begin position="169"/>
        <end position="233"/>
    </location>
</feature>
<gene>
    <name evidence="8" type="ORF">AXG93_2637s1130</name>
</gene>
<comment type="subcellular location">
    <subcellularLocation>
        <location evidence="1">Nucleus</location>
    </subcellularLocation>
</comment>
<keyword evidence="2" id="KW-0805">Transcription regulation</keyword>
<evidence type="ECO:0000256" key="5">
    <source>
        <dbReference type="ARBA" id="ARBA00023242"/>
    </source>
</evidence>
<evidence type="ECO:0000256" key="3">
    <source>
        <dbReference type="ARBA" id="ARBA00023125"/>
    </source>
</evidence>
<keyword evidence="3" id="KW-0238">DNA-binding</keyword>
<dbReference type="CDD" id="cd12203">
    <property type="entry name" value="GT1"/>
    <property type="match status" value="2"/>
</dbReference>
<dbReference type="GO" id="GO:0010468">
    <property type="term" value="P:regulation of gene expression"/>
    <property type="evidence" value="ECO:0007669"/>
    <property type="project" value="UniProtKB-ARBA"/>
</dbReference>
<feature type="region of interest" description="Disordered" evidence="6">
    <location>
        <begin position="370"/>
        <end position="391"/>
    </location>
</feature>
<keyword evidence="5" id="KW-0539">Nucleus</keyword>
<keyword evidence="4" id="KW-0804">Transcription</keyword>
<proteinExistence type="predicted"/>
<dbReference type="PROSITE" id="PS50090">
    <property type="entry name" value="MYB_LIKE"/>
    <property type="match status" value="2"/>
</dbReference>
<evidence type="ECO:0000256" key="4">
    <source>
        <dbReference type="ARBA" id="ARBA00023163"/>
    </source>
</evidence>
<dbReference type="PANTHER" id="PTHR21654">
    <property type="entry name" value="FI21293P1"/>
    <property type="match status" value="1"/>
</dbReference>
<dbReference type="AlphaFoldDB" id="A0A176VGG1"/>
<name>A0A176VGG1_MARPO</name>
<organism evidence="8 9">
    <name type="scientific">Marchantia polymorpha subsp. ruderalis</name>
    <dbReference type="NCBI Taxonomy" id="1480154"/>
    <lineage>
        <taxon>Eukaryota</taxon>
        <taxon>Viridiplantae</taxon>
        <taxon>Streptophyta</taxon>
        <taxon>Embryophyta</taxon>
        <taxon>Marchantiophyta</taxon>
        <taxon>Marchantiopsida</taxon>
        <taxon>Marchantiidae</taxon>
        <taxon>Marchantiales</taxon>
        <taxon>Marchantiaceae</taxon>
        <taxon>Marchantia</taxon>
    </lineage>
</organism>